<feature type="region of interest" description="Disordered" evidence="1">
    <location>
        <begin position="374"/>
        <end position="563"/>
    </location>
</feature>
<accession>A0A0X3P9B2</accession>
<feature type="compositionally biased region" description="Basic and acidic residues" evidence="1">
    <location>
        <begin position="510"/>
        <end position="525"/>
    </location>
</feature>
<sequence length="563" mass="62873">MPWPGSKVLKKLKTRKSDADSGFSLPPPGPSLFKSNTQMQQLTSDTVGRRNVLFRDNKFPDGRSPGQQVVPRPRLSSYSGSLDYFGPQVRSSPATPILPGRMPSTGTAIPSLASYPVSYQSNCYGEYDSMSCRSVGTLQRPRLTGLPDLNRSPEPAPASISGRPPRKTYDGDIPSPDYPILPSSTSSNSNRDSGLDSDSRSSSGAKPPYSPVRRHAEHGQGWNFTNGDQRMRSEQTMFSGGGLQLGNQNVSTQSKLMTLQRNRQRGGFTEDEDMYRSQSNPRHCQYSRPSWDIFETSSVRDWSLPRDRLPLPKTFSLSNVYRASEGRSGTARNRSHDYEASLARAYPGARNGYCNSCSCLEIIRDEIGHYASVGTNTETDSTTETLRSSLKKVQLEKTPLHTKKDRSTRASLVMTWQAMGSDDEGRGDEEEEEEEETNDRRDILSRPAYRAPPLSLPASSPYGRRATGRPPSTSGLRLPRSQPLKVQAHGNTTYRTLDDADQPADTAENEEIKRFEPRRESKETALRSYDFQQTSDFQEYSPSSSTRRILSTEEQEDRTFVRI</sequence>
<feature type="compositionally biased region" description="Polar residues" evidence="1">
    <location>
        <begin position="530"/>
        <end position="549"/>
    </location>
</feature>
<evidence type="ECO:0000313" key="2">
    <source>
        <dbReference type="EMBL" id="JAP46517.1"/>
    </source>
</evidence>
<proteinExistence type="predicted"/>
<feature type="region of interest" description="Disordered" evidence="1">
    <location>
        <begin position="1"/>
        <end position="107"/>
    </location>
</feature>
<feature type="compositionally biased region" description="Low complexity" evidence="1">
    <location>
        <begin position="446"/>
        <end position="462"/>
    </location>
</feature>
<feature type="compositionally biased region" description="Polar residues" evidence="1">
    <location>
        <begin position="36"/>
        <end position="46"/>
    </location>
</feature>
<feature type="region of interest" description="Disordered" evidence="1">
    <location>
        <begin position="143"/>
        <end position="227"/>
    </location>
</feature>
<gene>
    <name evidence="2" type="ORF">TR156906</name>
</gene>
<name>A0A0X3P9B2_SCHSO</name>
<organism evidence="2">
    <name type="scientific">Schistocephalus solidus</name>
    <name type="common">Tapeworm</name>
    <dbReference type="NCBI Taxonomy" id="70667"/>
    <lineage>
        <taxon>Eukaryota</taxon>
        <taxon>Metazoa</taxon>
        <taxon>Spiralia</taxon>
        <taxon>Lophotrochozoa</taxon>
        <taxon>Platyhelminthes</taxon>
        <taxon>Cestoda</taxon>
        <taxon>Eucestoda</taxon>
        <taxon>Diphyllobothriidea</taxon>
        <taxon>Diphyllobothriidae</taxon>
        <taxon>Schistocephalus</taxon>
    </lineage>
</organism>
<feature type="compositionally biased region" description="Low complexity" evidence="1">
    <location>
        <begin position="183"/>
        <end position="192"/>
    </location>
</feature>
<feature type="compositionally biased region" description="Acidic residues" evidence="1">
    <location>
        <begin position="421"/>
        <end position="437"/>
    </location>
</feature>
<protein>
    <submittedName>
        <fullName evidence="2">Uncharacterized protein</fullName>
    </submittedName>
</protein>
<feature type="compositionally biased region" description="Low complexity" evidence="1">
    <location>
        <begin position="375"/>
        <end position="385"/>
    </location>
</feature>
<evidence type="ECO:0000256" key="1">
    <source>
        <dbReference type="SAM" id="MobiDB-lite"/>
    </source>
</evidence>
<dbReference type="EMBL" id="GEEE01016708">
    <property type="protein sequence ID" value="JAP46517.1"/>
    <property type="molecule type" value="Transcribed_RNA"/>
</dbReference>
<dbReference type="AlphaFoldDB" id="A0A0X3P9B2"/>
<reference evidence="2" key="1">
    <citation type="submission" date="2016-01" db="EMBL/GenBank/DDBJ databases">
        <title>Reference transcriptome for the parasite Schistocephalus solidus: insights into the molecular evolution of parasitism.</title>
        <authorList>
            <person name="Hebert F.O."/>
            <person name="Grambauer S."/>
            <person name="Barber I."/>
            <person name="Landry C.R."/>
            <person name="Aubin-Horth N."/>
        </authorList>
    </citation>
    <scope>NUCLEOTIDE SEQUENCE</scope>
</reference>